<dbReference type="SUPFAM" id="SSF56349">
    <property type="entry name" value="DNA breaking-rejoining enzymes"/>
    <property type="match status" value="1"/>
</dbReference>
<reference evidence="1 2" key="1">
    <citation type="submission" date="2016-02" db="EMBL/GenBank/DDBJ databases">
        <title>Genome analysis of coral dinoflagellate symbionts highlights evolutionary adaptations to a symbiotic lifestyle.</title>
        <authorList>
            <person name="Aranda M."/>
            <person name="Li Y."/>
            <person name="Liew Y.J."/>
            <person name="Baumgarten S."/>
            <person name="Simakov O."/>
            <person name="Wilson M."/>
            <person name="Piel J."/>
            <person name="Ashoor H."/>
            <person name="Bougouffa S."/>
            <person name="Bajic V.B."/>
            <person name="Ryu T."/>
            <person name="Ravasi T."/>
            <person name="Bayer T."/>
            <person name="Micklem G."/>
            <person name="Kim H."/>
            <person name="Bhak J."/>
            <person name="Lajeunesse T.C."/>
            <person name="Voolstra C.R."/>
        </authorList>
    </citation>
    <scope>NUCLEOTIDE SEQUENCE [LARGE SCALE GENOMIC DNA]</scope>
    <source>
        <strain evidence="1 2">CCMP2467</strain>
    </source>
</reference>
<dbReference type="EMBL" id="LSRX01001436">
    <property type="protein sequence ID" value="OLP79909.1"/>
    <property type="molecule type" value="Genomic_DNA"/>
</dbReference>
<comment type="caution">
    <text evidence="1">The sequence shown here is derived from an EMBL/GenBank/DDBJ whole genome shotgun (WGS) entry which is preliminary data.</text>
</comment>
<accession>A0A1Q9CAE9</accession>
<proteinExistence type="predicted"/>
<dbReference type="InterPro" id="IPR011010">
    <property type="entry name" value="DNA_brk_join_enz"/>
</dbReference>
<gene>
    <name evidence="1" type="ORF">AK812_SmicGene39745</name>
</gene>
<dbReference type="GO" id="GO:0003677">
    <property type="term" value="F:DNA binding"/>
    <property type="evidence" value="ECO:0007669"/>
    <property type="project" value="InterPro"/>
</dbReference>
<protein>
    <submittedName>
        <fullName evidence="1">Uncharacterized protein</fullName>
    </submittedName>
</protein>
<sequence>MFDELVERTPLAVLRECGSLVELYWDPSLRRSRTKRRRRKARVGFFTVHEKGGAQRLIVDARQANACHRSPPTTRLATPAGMINLDLSAQTLEADGYGGTFGDPEISAEAGDVGDCFYNFQAPLDENERVYAAFGGIPMGWSWVLYVSNEIVSQKKFATVDLVLGFFLDTPWLANMWTTCTPLEVDGAWQLWFATRGLLRRGRISGQLLRVYLGLASFHFQLMRPALSIFSACYHFAAENIGRRRPVWPSVREESRFLVEYDMSAPFCEEVHIGDSSDKGCGYRHAELRRHRERWRFITVEEPDTRPIPQAVAEAGMRVLPDIEIAKGQGGAQLVTTSSSLPELVKKKFKETHEDTNGEFLLEARRYLRTHPVVFGNFTARDLANLVGYFGVSEFASGQHLVAQETHQSSHYSGRALPTRLQLRTLKVTQNTHRHVQDFEAWARSKGLRVHSINLDRTVVRYMTQLALEDAVPCSRRPEPTSSLLKLKRTGPKEFVYDFANLALDEQQLEIAFAMIIQLDSYLRPSEGLGLRRTHIGFPAGGRYNEWSIAVAPFDLGTATKTGKYDDSVLVADKLDRAWLTEAMKLYMTKATDKLFPSLTLAKYEGVSPRTSQDTGRDPLDVAQRWAALLKDTGQDPPDVAQRWAALLKACGSIWQDGCCFTLESAPSTRAAQLACRLPRLPTSVLRRNVARGDILQAMQHPVRGLTLGESVIYPAQKTDPL</sequence>
<keyword evidence="2" id="KW-1185">Reference proteome</keyword>
<organism evidence="1 2">
    <name type="scientific">Symbiodinium microadriaticum</name>
    <name type="common">Dinoflagellate</name>
    <name type="synonym">Zooxanthella microadriatica</name>
    <dbReference type="NCBI Taxonomy" id="2951"/>
    <lineage>
        <taxon>Eukaryota</taxon>
        <taxon>Sar</taxon>
        <taxon>Alveolata</taxon>
        <taxon>Dinophyceae</taxon>
        <taxon>Suessiales</taxon>
        <taxon>Symbiodiniaceae</taxon>
        <taxon>Symbiodinium</taxon>
    </lineage>
</organism>
<dbReference type="Proteomes" id="UP000186817">
    <property type="component" value="Unassembled WGS sequence"/>
</dbReference>
<evidence type="ECO:0000313" key="1">
    <source>
        <dbReference type="EMBL" id="OLP79909.1"/>
    </source>
</evidence>
<evidence type="ECO:0000313" key="2">
    <source>
        <dbReference type="Proteomes" id="UP000186817"/>
    </source>
</evidence>
<dbReference type="AlphaFoldDB" id="A0A1Q9CAE9"/>
<name>A0A1Q9CAE9_SYMMI</name>
<dbReference type="OrthoDB" id="438530at2759"/>